<evidence type="ECO:0000256" key="5">
    <source>
        <dbReference type="ARBA" id="ARBA00023136"/>
    </source>
</evidence>
<organism evidence="8 9">
    <name type="scientific">Candidatus Rikenella faecigallinarum</name>
    <dbReference type="NCBI Taxonomy" id="2838745"/>
    <lineage>
        <taxon>Bacteria</taxon>
        <taxon>Pseudomonadati</taxon>
        <taxon>Bacteroidota</taxon>
        <taxon>Bacteroidia</taxon>
        <taxon>Bacteroidales</taxon>
        <taxon>Rikenellaceae</taxon>
        <taxon>Rikenella</taxon>
    </lineage>
</organism>
<feature type="domain" description="ABC3 transporter permease C-terminal" evidence="7">
    <location>
        <begin position="452"/>
        <end position="564"/>
    </location>
</feature>
<evidence type="ECO:0000313" key="8">
    <source>
        <dbReference type="EMBL" id="HIW11151.1"/>
    </source>
</evidence>
<protein>
    <submittedName>
        <fullName evidence="8">FtsX-like permease family protein</fullName>
    </submittedName>
</protein>
<comment type="subcellular location">
    <subcellularLocation>
        <location evidence="1">Cell membrane</location>
        <topology evidence="1">Multi-pass membrane protein</topology>
    </subcellularLocation>
</comment>
<comment type="caution">
    <text evidence="8">The sequence shown here is derived from an EMBL/GenBank/DDBJ whole genome shotgun (WGS) entry which is preliminary data.</text>
</comment>
<dbReference type="Pfam" id="PF02687">
    <property type="entry name" value="FtsX"/>
    <property type="match status" value="2"/>
</dbReference>
<evidence type="ECO:0000256" key="6">
    <source>
        <dbReference type="SAM" id="Phobius"/>
    </source>
</evidence>
<sequence length="571" mass="63709">MEYLVYLMSGPNADLAARIDDINAFAEHDLNYNPIKTASNEHLELIPLQDIYFSSLPALTYTRTTNPTFILILGITALLVLIFAVINYINLTTAQIGTRAKEFAIRRLLGGTRPSMFVECMAESTLFCLASLLFGLLLAQSLQPFFADMMNTSADLLSRGMTVLNVLRALGLLLVLGVVCGLVPASIISSFQPIEIVRGTFRRKTKMLYSNLFIGLQLCITLILLCGTITVTRQVKYMTTSDLGYDTDNIVTCNFGHVFSLSEKETLRTELAAIPGVEHISFCIGYPTYGGINQMFDDKEGITHDFNRYQVDTAFMRLLGIRILHRTGIGDADAVWLNETAWKRLGLDDQATEYRGCSWWPFKIAGRIADFHDFDFSQTIGETMIEPLSDDKLPSHVLLKIAPTDPFGTMERIKKTYNKLAMGDVFDGRFLSDQVANMYIWQTQLSRMLGALSGVALVISALGMLAMATYYTRQRTQEAAVRKVFGATSSQVLVQMLSRFLKLIAAAFIIAIPVGWYFAQHWLENFAYRISLSWSIFALAGIIVLLLAGSTVFWQSLRSAHTHPATALKNQ</sequence>
<dbReference type="EMBL" id="DXHL01000031">
    <property type="protein sequence ID" value="HIW11151.1"/>
    <property type="molecule type" value="Genomic_DNA"/>
</dbReference>
<keyword evidence="3 6" id="KW-0812">Transmembrane</keyword>
<gene>
    <name evidence="8" type="ORF">H9888_06610</name>
</gene>
<feature type="transmembrane region" description="Helical" evidence="6">
    <location>
        <begin position="531"/>
        <end position="554"/>
    </location>
</feature>
<evidence type="ECO:0000256" key="2">
    <source>
        <dbReference type="ARBA" id="ARBA00022475"/>
    </source>
</evidence>
<evidence type="ECO:0000256" key="3">
    <source>
        <dbReference type="ARBA" id="ARBA00022692"/>
    </source>
</evidence>
<feature type="transmembrane region" description="Helical" evidence="6">
    <location>
        <begin position="448"/>
        <end position="472"/>
    </location>
</feature>
<feature type="transmembrane region" description="Helical" evidence="6">
    <location>
        <begin position="69"/>
        <end position="91"/>
    </location>
</feature>
<dbReference type="InterPro" id="IPR003838">
    <property type="entry name" value="ABC3_permease_C"/>
</dbReference>
<dbReference type="InterPro" id="IPR050250">
    <property type="entry name" value="Macrolide_Exporter_MacB"/>
</dbReference>
<reference evidence="8" key="1">
    <citation type="journal article" date="2021" name="PeerJ">
        <title>Extensive microbial diversity within the chicken gut microbiome revealed by metagenomics and culture.</title>
        <authorList>
            <person name="Gilroy R."/>
            <person name="Ravi A."/>
            <person name="Getino M."/>
            <person name="Pursley I."/>
            <person name="Horton D.L."/>
            <person name="Alikhan N.F."/>
            <person name="Baker D."/>
            <person name="Gharbi K."/>
            <person name="Hall N."/>
            <person name="Watson M."/>
            <person name="Adriaenssens E.M."/>
            <person name="Foster-Nyarko E."/>
            <person name="Jarju S."/>
            <person name="Secka A."/>
            <person name="Antonio M."/>
            <person name="Oren A."/>
            <person name="Chaudhuri R.R."/>
            <person name="La Ragione R."/>
            <person name="Hildebrand F."/>
            <person name="Pallen M.J."/>
        </authorList>
    </citation>
    <scope>NUCLEOTIDE SEQUENCE</scope>
    <source>
        <strain evidence="8">ChiBcec15-1070</strain>
    </source>
</reference>
<reference evidence="8" key="2">
    <citation type="submission" date="2021-04" db="EMBL/GenBank/DDBJ databases">
        <authorList>
            <person name="Gilroy R."/>
        </authorList>
    </citation>
    <scope>NUCLEOTIDE SEQUENCE</scope>
    <source>
        <strain evidence="8">ChiBcec15-1070</strain>
    </source>
</reference>
<evidence type="ECO:0000256" key="1">
    <source>
        <dbReference type="ARBA" id="ARBA00004651"/>
    </source>
</evidence>
<keyword evidence="5 6" id="KW-0472">Membrane</keyword>
<keyword evidence="2" id="KW-1003">Cell membrane</keyword>
<proteinExistence type="predicted"/>
<evidence type="ECO:0000256" key="4">
    <source>
        <dbReference type="ARBA" id="ARBA00022989"/>
    </source>
</evidence>
<accession>A0A9D1QE72</accession>
<feature type="domain" description="ABC3 transporter permease C-terminal" evidence="7">
    <location>
        <begin position="75"/>
        <end position="193"/>
    </location>
</feature>
<dbReference type="AlphaFoldDB" id="A0A9D1QE72"/>
<keyword evidence="4 6" id="KW-1133">Transmembrane helix</keyword>
<dbReference type="PANTHER" id="PTHR30572:SF18">
    <property type="entry name" value="ABC-TYPE MACROLIDE FAMILY EXPORT SYSTEM PERMEASE COMPONENT 2"/>
    <property type="match status" value="1"/>
</dbReference>
<dbReference type="Proteomes" id="UP000823926">
    <property type="component" value="Unassembled WGS sequence"/>
</dbReference>
<feature type="transmembrane region" description="Helical" evidence="6">
    <location>
        <begin position="166"/>
        <end position="188"/>
    </location>
</feature>
<evidence type="ECO:0000259" key="7">
    <source>
        <dbReference type="Pfam" id="PF02687"/>
    </source>
</evidence>
<evidence type="ECO:0000313" key="9">
    <source>
        <dbReference type="Proteomes" id="UP000823926"/>
    </source>
</evidence>
<dbReference type="PANTHER" id="PTHR30572">
    <property type="entry name" value="MEMBRANE COMPONENT OF TRANSPORTER-RELATED"/>
    <property type="match status" value="1"/>
</dbReference>
<feature type="transmembrane region" description="Helical" evidence="6">
    <location>
        <begin position="126"/>
        <end position="146"/>
    </location>
</feature>
<dbReference type="GO" id="GO:0022857">
    <property type="term" value="F:transmembrane transporter activity"/>
    <property type="evidence" value="ECO:0007669"/>
    <property type="project" value="TreeGrafter"/>
</dbReference>
<name>A0A9D1QE72_9BACT</name>
<feature type="transmembrane region" description="Helical" evidence="6">
    <location>
        <begin position="208"/>
        <end position="231"/>
    </location>
</feature>
<feature type="transmembrane region" description="Helical" evidence="6">
    <location>
        <begin position="500"/>
        <end position="519"/>
    </location>
</feature>
<dbReference type="GO" id="GO:0005886">
    <property type="term" value="C:plasma membrane"/>
    <property type="evidence" value="ECO:0007669"/>
    <property type="project" value="UniProtKB-SubCell"/>
</dbReference>